<name>A0A559JKX3_9BACL</name>
<protein>
    <submittedName>
        <fullName evidence="1">Uncharacterized protein</fullName>
    </submittedName>
</protein>
<keyword evidence="2" id="KW-1185">Reference proteome</keyword>
<sequence>MEMQSLQAGFANQDQAESVIRKLSALRGDCFRLERAGGVKNANFEFAGELGASSKVMAAEFTLAVNIPAAAVEQARTVIIGAGGQMM</sequence>
<organism evidence="1 2">
    <name type="scientific">Cohnella terricola</name>
    <dbReference type="NCBI Taxonomy" id="1289167"/>
    <lineage>
        <taxon>Bacteria</taxon>
        <taxon>Bacillati</taxon>
        <taxon>Bacillota</taxon>
        <taxon>Bacilli</taxon>
        <taxon>Bacillales</taxon>
        <taxon>Paenibacillaceae</taxon>
        <taxon>Cohnella</taxon>
    </lineage>
</organism>
<accession>A0A559JKX3</accession>
<dbReference type="OrthoDB" id="2680718at2"/>
<dbReference type="RefSeq" id="WP_144701150.1">
    <property type="nucleotide sequence ID" value="NZ_VNJJ01000005.1"/>
</dbReference>
<proteinExistence type="predicted"/>
<gene>
    <name evidence="1" type="ORF">FPZ45_10835</name>
</gene>
<comment type="caution">
    <text evidence="1">The sequence shown here is derived from an EMBL/GenBank/DDBJ whole genome shotgun (WGS) entry which is preliminary data.</text>
</comment>
<dbReference type="EMBL" id="VNJJ01000005">
    <property type="protein sequence ID" value="TVY00515.1"/>
    <property type="molecule type" value="Genomic_DNA"/>
</dbReference>
<dbReference type="AlphaFoldDB" id="A0A559JKX3"/>
<evidence type="ECO:0000313" key="2">
    <source>
        <dbReference type="Proteomes" id="UP000316330"/>
    </source>
</evidence>
<reference evidence="1 2" key="1">
    <citation type="submission" date="2019-07" db="EMBL/GenBank/DDBJ databases">
        <authorList>
            <person name="Kim J."/>
        </authorList>
    </citation>
    <scope>NUCLEOTIDE SEQUENCE [LARGE SCALE GENOMIC DNA]</scope>
    <source>
        <strain evidence="1 2">G13</strain>
    </source>
</reference>
<dbReference type="Proteomes" id="UP000316330">
    <property type="component" value="Unassembled WGS sequence"/>
</dbReference>
<evidence type="ECO:0000313" key="1">
    <source>
        <dbReference type="EMBL" id="TVY00515.1"/>
    </source>
</evidence>